<proteinExistence type="inferred from homology"/>
<evidence type="ECO:0000256" key="9">
    <source>
        <dbReference type="RuleBase" id="RU000461"/>
    </source>
</evidence>
<dbReference type="CDD" id="cd11062">
    <property type="entry name" value="CYP58-like"/>
    <property type="match status" value="1"/>
</dbReference>
<dbReference type="eggNOG" id="KOG0156">
    <property type="taxonomic scope" value="Eukaryota"/>
</dbReference>
<dbReference type="SUPFAM" id="SSF48264">
    <property type="entry name" value="Cytochrome P450"/>
    <property type="match status" value="1"/>
</dbReference>
<dbReference type="EMBL" id="ABDF02000082">
    <property type="protein sequence ID" value="EHK19742.1"/>
    <property type="molecule type" value="Genomic_DNA"/>
</dbReference>
<evidence type="ECO:0000256" key="3">
    <source>
        <dbReference type="ARBA" id="ARBA00022617"/>
    </source>
</evidence>
<sequence>MDNTPIHHPVPALIAFLVILYRICLIIYRTKFHPLSRFPGPVLAASTSLYSHYFNFIRGGNFIRQLEYLHDTYGPIVRTHPNELHIRDIEAFDTVFKVGSRFEKDPRFYGFPFEGSHFNMVTLKQAKPRRDLLQPQLSRRAINRAQNILEMSVWKFIDLLECRRAKGQTIDLSLAYRCVTADMFLGYAFNRPLEALNCPDFKYSPAMHMDAALVASFLAKNFRFSFTLLWKVDCKKMILDLRKRKENDEIMHPTMLDTLIDPAEKQLGPSLSISTLTAEAIVLLFAGAEATSLTLILGTFHISKDRNMLTKLQDELSKVMIDKRTLPSLDILRGLPYLTGVIKEALRFSHGAPGKLPRITPDEGATLCGQWIPPKTPVSLSHWVYHYDSRVFSDPGAFNPERWINDQNGDLDRHLLSFSKGSRSCIGINLAYAELYLLFASFFRNYRPTLNGTNDQDMEVRDYYAPMCKGHLRIVIDE</sequence>
<keyword evidence="5 9" id="KW-0560">Oxidoreductase</keyword>
<dbReference type="HOGENOM" id="CLU_001570_14_4_1"/>
<name>G9N060_HYPVG</name>
<keyword evidence="4 8" id="KW-0479">Metal-binding</keyword>
<dbReference type="GO" id="GO:0005506">
    <property type="term" value="F:iron ion binding"/>
    <property type="evidence" value="ECO:0007669"/>
    <property type="project" value="InterPro"/>
</dbReference>
<dbReference type="OMA" id="LACSWLA"/>
<evidence type="ECO:0000256" key="1">
    <source>
        <dbReference type="ARBA" id="ARBA00001971"/>
    </source>
</evidence>
<comment type="caution">
    <text evidence="11">The sequence shown here is derived from an EMBL/GenBank/DDBJ whole genome shotgun (WGS) entry which is preliminary data.</text>
</comment>
<keyword evidence="10" id="KW-0812">Transmembrane</keyword>
<keyword evidence="12" id="KW-1185">Reference proteome</keyword>
<dbReference type="InterPro" id="IPR001128">
    <property type="entry name" value="Cyt_P450"/>
</dbReference>
<evidence type="ECO:0000313" key="12">
    <source>
        <dbReference type="Proteomes" id="UP000007115"/>
    </source>
</evidence>
<dbReference type="OrthoDB" id="3945418at2759"/>
<dbReference type="AlphaFoldDB" id="G9N060"/>
<evidence type="ECO:0008006" key="13">
    <source>
        <dbReference type="Google" id="ProtNLM"/>
    </source>
</evidence>
<keyword evidence="3 8" id="KW-0349">Heme</keyword>
<dbReference type="PANTHER" id="PTHR24305:SF157">
    <property type="entry name" value="N-ACETYLTRYPTOPHAN 6-HYDROXYLASE IVOC-RELATED"/>
    <property type="match status" value="1"/>
</dbReference>
<keyword evidence="10" id="KW-0472">Membrane</keyword>
<gene>
    <name evidence="11" type="ORF">TRIVIDRAFT_193209</name>
</gene>
<feature type="transmembrane region" description="Helical" evidence="10">
    <location>
        <begin position="6"/>
        <end position="28"/>
    </location>
</feature>
<dbReference type="GO" id="GO:0004497">
    <property type="term" value="F:monooxygenase activity"/>
    <property type="evidence" value="ECO:0007669"/>
    <property type="project" value="UniProtKB-KW"/>
</dbReference>
<evidence type="ECO:0000256" key="7">
    <source>
        <dbReference type="ARBA" id="ARBA00023033"/>
    </source>
</evidence>
<evidence type="ECO:0000256" key="2">
    <source>
        <dbReference type="ARBA" id="ARBA00010617"/>
    </source>
</evidence>
<dbReference type="Proteomes" id="UP000007115">
    <property type="component" value="Unassembled WGS sequence"/>
</dbReference>
<keyword evidence="6 8" id="KW-0408">Iron</keyword>
<dbReference type="PROSITE" id="PS00086">
    <property type="entry name" value="CYTOCHROME_P450"/>
    <property type="match status" value="1"/>
</dbReference>
<dbReference type="InterPro" id="IPR002401">
    <property type="entry name" value="Cyt_P450_E_grp-I"/>
</dbReference>
<accession>G9N060</accession>
<keyword evidence="7 9" id="KW-0503">Monooxygenase</keyword>
<dbReference type="Gene3D" id="1.10.630.10">
    <property type="entry name" value="Cytochrome P450"/>
    <property type="match status" value="1"/>
</dbReference>
<dbReference type="GeneID" id="25789725"/>
<dbReference type="InterPro" id="IPR017972">
    <property type="entry name" value="Cyt_P450_CS"/>
</dbReference>
<dbReference type="InterPro" id="IPR036396">
    <property type="entry name" value="Cyt_P450_sf"/>
</dbReference>
<dbReference type="PRINTS" id="PR00463">
    <property type="entry name" value="EP450I"/>
</dbReference>
<keyword evidence="10" id="KW-1133">Transmembrane helix</keyword>
<protein>
    <recommendedName>
        <fullName evidence="13">Cytochrome P450</fullName>
    </recommendedName>
</protein>
<evidence type="ECO:0000256" key="6">
    <source>
        <dbReference type="ARBA" id="ARBA00023004"/>
    </source>
</evidence>
<feature type="binding site" description="axial binding residue" evidence="8">
    <location>
        <position position="425"/>
    </location>
    <ligand>
        <name>heme</name>
        <dbReference type="ChEBI" id="CHEBI:30413"/>
    </ligand>
    <ligandPart>
        <name>Fe</name>
        <dbReference type="ChEBI" id="CHEBI:18248"/>
    </ligandPart>
</feature>
<feature type="transmembrane region" description="Helical" evidence="10">
    <location>
        <begin position="280"/>
        <end position="302"/>
    </location>
</feature>
<evidence type="ECO:0000256" key="4">
    <source>
        <dbReference type="ARBA" id="ARBA00022723"/>
    </source>
</evidence>
<organism evidence="11 12">
    <name type="scientific">Hypocrea virens (strain Gv29-8 / FGSC 10586)</name>
    <name type="common">Gliocladium virens</name>
    <name type="synonym">Trichoderma virens</name>
    <dbReference type="NCBI Taxonomy" id="413071"/>
    <lineage>
        <taxon>Eukaryota</taxon>
        <taxon>Fungi</taxon>
        <taxon>Dikarya</taxon>
        <taxon>Ascomycota</taxon>
        <taxon>Pezizomycotina</taxon>
        <taxon>Sordariomycetes</taxon>
        <taxon>Hypocreomycetidae</taxon>
        <taxon>Hypocreales</taxon>
        <taxon>Hypocreaceae</taxon>
        <taxon>Trichoderma</taxon>
    </lineage>
</organism>
<evidence type="ECO:0000256" key="5">
    <source>
        <dbReference type="ARBA" id="ARBA00023002"/>
    </source>
</evidence>
<dbReference type="GO" id="GO:0020037">
    <property type="term" value="F:heme binding"/>
    <property type="evidence" value="ECO:0007669"/>
    <property type="project" value="InterPro"/>
</dbReference>
<dbReference type="GO" id="GO:0016705">
    <property type="term" value="F:oxidoreductase activity, acting on paired donors, with incorporation or reduction of molecular oxygen"/>
    <property type="evidence" value="ECO:0007669"/>
    <property type="project" value="InterPro"/>
</dbReference>
<dbReference type="InterPro" id="IPR050121">
    <property type="entry name" value="Cytochrome_P450_monoxygenase"/>
</dbReference>
<evidence type="ECO:0000313" key="11">
    <source>
        <dbReference type="EMBL" id="EHK19742.1"/>
    </source>
</evidence>
<dbReference type="InParanoid" id="G9N060"/>
<dbReference type="PRINTS" id="PR00385">
    <property type="entry name" value="P450"/>
</dbReference>
<dbReference type="PANTHER" id="PTHR24305">
    <property type="entry name" value="CYTOCHROME P450"/>
    <property type="match status" value="1"/>
</dbReference>
<dbReference type="VEuPathDB" id="FungiDB:TRIVIDRAFT_193209"/>
<dbReference type="RefSeq" id="XP_013953942.1">
    <property type="nucleotide sequence ID" value="XM_014098467.1"/>
</dbReference>
<comment type="similarity">
    <text evidence="2 9">Belongs to the cytochrome P450 family.</text>
</comment>
<evidence type="ECO:0000256" key="8">
    <source>
        <dbReference type="PIRSR" id="PIRSR602401-1"/>
    </source>
</evidence>
<evidence type="ECO:0000256" key="10">
    <source>
        <dbReference type="SAM" id="Phobius"/>
    </source>
</evidence>
<reference evidence="11 12" key="1">
    <citation type="journal article" date="2011" name="Genome Biol.">
        <title>Comparative genome sequence analysis underscores mycoparasitism as the ancestral life style of Trichoderma.</title>
        <authorList>
            <person name="Kubicek C.P."/>
            <person name="Herrera-Estrella A."/>
            <person name="Seidl-Seiboth V."/>
            <person name="Martinez D.A."/>
            <person name="Druzhinina I.S."/>
            <person name="Thon M."/>
            <person name="Zeilinger S."/>
            <person name="Casas-Flores S."/>
            <person name="Horwitz B.A."/>
            <person name="Mukherjee P.K."/>
            <person name="Mukherjee M."/>
            <person name="Kredics L."/>
            <person name="Alcaraz L.D."/>
            <person name="Aerts A."/>
            <person name="Antal Z."/>
            <person name="Atanasova L."/>
            <person name="Cervantes-Badillo M.G."/>
            <person name="Challacombe J."/>
            <person name="Chertkov O."/>
            <person name="McCluskey K."/>
            <person name="Coulpier F."/>
            <person name="Deshpande N."/>
            <person name="von Doehren H."/>
            <person name="Ebbole D.J."/>
            <person name="Esquivel-Naranjo E.U."/>
            <person name="Fekete E."/>
            <person name="Flipphi M."/>
            <person name="Glaser F."/>
            <person name="Gomez-Rodriguez E.Y."/>
            <person name="Gruber S."/>
            <person name="Han C."/>
            <person name="Henrissat B."/>
            <person name="Hermosa R."/>
            <person name="Hernandez-Onate M."/>
            <person name="Karaffa L."/>
            <person name="Kosti I."/>
            <person name="Le Crom S."/>
            <person name="Lindquist E."/>
            <person name="Lucas S."/>
            <person name="Luebeck M."/>
            <person name="Luebeck P.S."/>
            <person name="Margeot A."/>
            <person name="Metz B."/>
            <person name="Misra M."/>
            <person name="Nevalainen H."/>
            <person name="Omann M."/>
            <person name="Packer N."/>
            <person name="Perrone G."/>
            <person name="Uresti-Rivera E.E."/>
            <person name="Salamov A."/>
            <person name="Schmoll M."/>
            <person name="Seiboth B."/>
            <person name="Shapiro H."/>
            <person name="Sukno S."/>
            <person name="Tamayo-Ramos J.A."/>
            <person name="Tisch D."/>
            <person name="Wiest A."/>
            <person name="Wilkinson H.H."/>
            <person name="Zhang M."/>
            <person name="Coutinho P.M."/>
            <person name="Kenerley C.M."/>
            <person name="Monte E."/>
            <person name="Baker S.E."/>
            <person name="Grigoriev I.V."/>
        </authorList>
    </citation>
    <scope>NUCLEOTIDE SEQUENCE [LARGE SCALE GENOMIC DNA]</scope>
    <source>
        <strain evidence="12">Gv29-8 / FGSC 10586</strain>
    </source>
</reference>
<dbReference type="Pfam" id="PF00067">
    <property type="entry name" value="p450"/>
    <property type="match status" value="1"/>
</dbReference>
<dbReference type="STRING" id="413071.G9N060"/>
<comment type="cofactor">
    <cofactor evidence="1 8">
        <name>heme</name>
        <dbReference type="ChEBI" id="CHEBI:30413"/>
    </cofactor>
</comment>